<feature type="region of interest" description="Disordered" evidence="1">
    <location>
        <begin position="1"/>
        <end position="64"/>
    </location>
</feature>
<accession>A0A2G5HDB4</accession>
<name>A0A2G5HDB4_CERBT</name>
<evidence type="ECO:0000313" key="5">
    <source>
        <dbReference type="Proteomes" id="UP001302367"/>
    </source>
</evidence>
<feature type="compositionally biased region" description="Low complexity" evidence="1">
    <location>
        <begin position="46"/>
        <end position="64"/>
    </location>
</feature>
<organism evidence="2 4">
    <name type="scientific">Cercospora beticola</name>
    <name type="common">Sugarbeet leaf spot fungus</name>
    <dbReference type="NCBI Taxonomy" id="122368"/>
    <lineage>
        <taxon>Eukaryota</taxon>
        <taxon>Fungi</taxon>
        <taxon>Dikarya</taxon>
        <taxon>Ascomycota</taxon>
        <taxon>Pezizomycotina</taxon>
        <taxon>Dothideomycetes</taxon>
        <taxon>Dothideomycetidae</taxon>
        <taxon>Mycosphaerellales</taxon>
        <taxon>Mycosphaerellaceae</taxon>
        <taxon>Cercospora</taxon>
    </lineage>
</organism>
<dbReference type="AlphaFoldDB" id="A0A2G5HDB4"/>
<evidence type="ECO:0000256" key="1">
    <source>
        <dbReference type="SAM" id="MobiDB-lite"/>
    </source>
</evidence>
<dbReference type="EMBL" id="CP134192">
    <property type="protein sequence ID" value="WPB07895.1"/>
    <property type="molecule type" value="Genomic_DNA"/>
</dbReference>
<reference evidence="3 5" key="2">
    <citation type="submission" date="2023-09" db="EMBL/GenBank/DDBJ databases">
        <title>Complete-Gapless Cercospora beticola genome.</title>
        <authorList>
            <person name="Wyatt N.A."/>
            <person name="Spanner R.E."/>
            <person name="Bolton M.D."/>
        </authorList>
    </citation>
    <scope>NUCLEOTIDE SEQUENCE [LARGE SCALE GENOMIC DNA]</scope>
    <source>
        <strain evidence="3">Cb09-40</strain>
    </source>
</reference>
<keyword evidence="5" id="KW-1185">Reference proteome</keyword>
<protein>
    <submittedName>
        <fullName evidence="2">Uncharacterized protein</fullName>
    </submittedName>
</protein>
<evidence type="ECO:0000313" key="3">
    <source>
        <dbReference type="EMBL" id="WPB07895.1"/>
    </source>
</evidence>
<dbReference type="Proteomes" id="UP000230605">
    <property type="component" value="Chromosome 9"/>
</dbReference>
<reference evidence="2 4" key="1">
    <citation type="submission" date="2015-10" db="EMBL/GenBank/DDBJ databases">
        <title>The cercosporin biosynthetic gene cluster was horizontally transferred to several fungal lineages and shown to be expanded in Cercospora beticola based on microsynteny with recipient genomes.</title>
        <authorList>
            <person name="De Jonge R."/>
            <person name="Ebert M.K."/>
            <person name="Suttle J.C."/>
            <person name="Jurick Ii W.M."/>
            <person name="Secor G.A."/>
            <person name="Thomma B.P."/>
            <person name="Van De Peer Y."/>
            <person name="Bolton M.D."/>
        </authorList>
    </citation>
    <scope>NUCLEOTIDE SEQUENCE [LARGE SCALE GENOMIC DNA]</scope>
    <source>
        <strain evidence="2 4">09-40</strain>
    </source>
</reference>
<gene>
    <name evidence="2" type="ORF">CB0940_11065</name>
    <name evidence="3" type="ORF">RHO25_012559</name>
</gene>
<dbReference type="Proteomes" id="UP001302367">
    <property type="component" value="Chromosome 9"/>
</dbReference>
<dbReference type="EMBL" id="LKMD01000107">
    <property type="protein sequence ID" value="PIA90556.1"/>
    <property type="molecule type" value="Genomic_DNA"/>
</dbReference>
<sequence>MPATTKASRKCKAKAIDTGSTSSKKPGKRTKTKADTGTAAPNWELATPTAAPAPAEDKLAATAAEAKKAQNPSLLMKGDREARKAAWWRYVGGGRFLSAVPGLFSVVLVVTGAAQKVHVPPKSDRKLL</sequence>
<evidence type="ECO:0000313" key="4">
    <source>
        <dbReference type="Proteomes" id="UP000230605"/>
    </source>
</evidence>
<proteinExistence type="predicted"/>
<evidence type="ECO:0000313" key="2">
    <source>
        <dbReference type="EMBL" id="PIA90556.1"/>
    </source>
</evidence>